<name>A0A3N6P5I2_NATCH</name>
<dbReference type="EMBL" id="REGA01000023">
    <property type="protein sequence ID" value="RQG90845.1"/>
    <property type="molecule type" value="Genomic_DNA"/>
</dbReference>
<dbReference type="AlphaFoldDB" id="A0A3N6P5I2"/>
<feature type="transmembrane region" description="Helical" evidence="1">
    <location>
        <begin position="62"/>
        <end position="88"/>
    </location>
</feature>
<dbReference type="PANTHER" id="PTHR43471">
    <property type="entry name" value="ABC TRANSPORTER PERMEASE"/>
    <property type="match status" value="1"/>
</dbReference>
<feature type="transmembrane region" description="Helical" evidence="1">
    <location>
        <begin position="109"/>
        <end position="139"/>
    </location>
</feature>
<evidence type="ECO:0000256" key="1">
    <source>
        <dbReference type="SAM" id="Phobius"/>
    </source>
</evidence>
<proteinExistence type="predicted"/>
<feature type="transmembrane region" description="Helical" evidence="1">
    <location>
        <begin position="159"/>
        <end position="179"/>
    </location>
</feature>
<accession>A0A3N6P5I2</accession>
<organism evidence="2 3">
    <name type="scientific">Natrarchaeobius chitinivorans</name>
    <dbReference type="NCBI Taxonomy" id="1679083"/>
    <lineage>
        <taxon>Archaea</taxon>
        <taxon>Methanobacteriati</taxon>
        <taxon>Methanobacteriota</taxon>
        <taxon>Stenosarchaea group</taxon>
        <taxon>Halobacteria</taxon>
        <taxon>Halobacteriales</taxon>
        <taxon>Natrialbaceae</taxon>
        <taxon>Natrarchaeobius</taxon>
    </lineage>
</organism>
<evidence type="ECO:0000313" key="2">
    <source>
        <dbReference type="EMBL" id="RQG90845.1"/>
    </source>
</evidence>
<dbReference type="GO" id="GO:0005886">
    <property type="term" value="C:plasma membrane"/>
    <property type="evidence" value="ECO:0007669"/>
    <property type="project" value="UniProtKB-SubCell"/>
</dbReference>
<keyword evidence="3" id="KW-1185">Reference proteome</keyword>
<feature type="transmembrane region" description="Helical" evidence="1">
    <location>
        <begin position="186"/>
        <end position="207"/>
    </location>
</feature>
<protein>
    <recommendedName>
        <fullName evidence="4">ABC transporter permease</fullName>
    </recommendedName>
</protein>
<dbReference type="OrthoDB" id="208993at2157"/>
<sequence length="303" mass="33012">MGVIAVYRKTFADLSNPKLLLAYFIPFLGVSIFLALGIAPTLEGEAIGHTVAQQEAWLHENFILMSIFLGVAIPLLALCAVFCGLTLGTECERGSLRILLSKPVKRWEVLLGTFLGIVSFALIVALANLLLTAVMLIQFADIRASAIPGSVFVLLPGTMMFALLGASVVTAVGLALAVVTKDRLQTTLGALVIPVLYFIYIPVRIFAWDTYETYHLYLFDVSHHFGHAFVVIHRTIGTAIPSESREPLQLWTGIYRFPDESNGSPGSLEVTGFVPMEISVLLLLVILVGSFTVAIRQFSLMDV</sequence>
<reference evidence="2 3" key="1">
    <citation type="submission" date="2018-10" db="EMBL/GenBank/DDBJ databases">
        <title>Natrarchaeobius chitinivorans gen. nov., sp. nov., and Natrarchaeobius haloalkaliphilus sp. nov., alkaliphilic, chitin-utilizing haloarchaea from hypersaline alkaline lakes.</title>
        <authorList>
            <person name="Sorokin D.Y."/>
            <person name="Elcheninov A.G."/>
            <person name="Kostrikina N.A."/>
            <person name="Bale N.J."/>
            <person name="Sinninghe Damste J.S."/>
            <person name="Khijniak T.V."/>
            <person name="Kublanov I.V."/>
            <person name="Toshchakov S.V."/>
        </authorList>
    </citation>
    <scope>NUCLEOTIDE SEQUENCE [LARGE SCALE GENOMIC DNA]</scope>
    <source>
        <strain evidence="2 3">AArcht4T</strain>
    </source>
</reference>
<dbReference type="RefSeq" id="WP_124197293.1">
    <property type="nucleotide sequence ID" value="NZ_REGA01000023.1"/>
</dbReference>
<dbReference type="GO" id="GO:0140359">
    <property type="term" value="F:ABC-type transporter activity"/>
    <property type="evidence" value="ECO:0007669"/>
    <property type="project" value="InterPro"/>
</dbReference>
<gene>
    <name evidence="2" type="ORF">EA473_19765</name>
</gene>
<evidence type="ECO:0008006" key="4">
    <source>
        <dbReference type="Google" id="ProtNLM"/>
    </source>
</evidence>
<feature type="transmembrane region" description="Helical" evidence="1">
    <location>
        <begin position="20"/>
        <end position="42"/>
    </location>
</feature>
<evidence type="ECO:0000313" key="3">
    <source>
        <dbReference type="Proteomes" id="UP000282323"/>
    </source>
</evidence>
<feature type="transmembrane region" description="Helical" evidence="1">
    <location>
        <begin position="273"/>
        <end position="295"/>
    </location>
</feature>
<comment type="caution">
    <text evidence="2">The sequence shown here is derived from an EMBL/GenBank/DDBJ whole genome shotgun (WGS) entry which is preliminary data.</text>
</comment>
<dbReference type="Proteomes" id="UP000282323">
    <property type="component" value="Unassembled WGS sequence"/>
</dbReference>
<keyword evidence="1" id="KW-0812">Transmembrane</keyword>
<dbReference type="Pfam" id="PF12679">
    <property type="entry name" value="ABC2_membrane_2"/>
    <property type="match status" value="1"/>
</dbReference>
<keyword evidence="1" id="KW-1133">Transmembrane helix</keyword>
<keyword evidence="1" id="KW-0472">Membrane</keyword>